<sequence>MYLPLEEAKSITKDVLQAAGCPERDADIAADVLIDANLHGVNTHGISRLAIYTKRLLEGRINPNPQIQVEQKGGVLLVDGDNGLGQVVTYKAMEEAIARVKEQGIVSVGIKNSNHFGHAFYYCNHVAAHDAFCMMTTNSPKGIPPWGGKEAYFGTNPIGFGFPASRLPVVVDMSSSLVARGNIILAAKNNESIPEDWAIDSDGKATTDPNEALKGSVLPFGGAKGYALALSLEVMAGVLSGAAFGPHVNNIYADDADKANVGHFMIVSDIAHYMNKESYYERIDQMIEEVKNVATADGYDEISIPGERKKVKAEQTESQGVYVSPEVQQELNELTTELLGEARV</sequence>
<evidence type="ECO:0000256" key="2">
    <source>
        <dbReference type="ARBA" id="ARBA00023002"/>
    </source>
</evidence>
<evidence type="ECO:0000313" key="3">
    <source>
        <dbReference type="EMBL" id="PSL46904.1"/>
    </source>
</evidence>
<dbReference type="PANTHER" id="PTHR11091:SF0">
    <property type="entry name" value="MALATE DEHYDROGENASE"/>
    <property type="match status" value="1"/>
</dbReference>
<keyword evidence="4" id="KW-1185">Reference proteome</keyword>
<dbReference type="Gene3D" id="1.10.1530.10">
    <property type="match status" value="1"/>
</dbReference>
<evidence type="ECO:0000313" key="4">
    <source>
        <dbReference type="Proteomes" id="UP000242310"/>
    </source>
</evidence>
<accession>A0A2P8HL15</accession>
<dbReference type="GO" id="GO:0016491">
    <property type="term" value="F:oxidoreductase activity"/>
    <property type="evidence" value="ECO:0007669"/>
    <property type="project" value="UniProtKB-KW"/>
</dbReference>
<name>A0A2P8HL15_9BACI</name>
<organism evidence="3 4">
    <name type="scientific">Salsuginibacillus halophilus</name>
    <dbReference type="NCBI Taxonomy" id="517424"/>
    <lineage>
        <taxon>Bacteria</taxon>
        <taxon>Bacillati</taxon>
        <taxon>Bacillota</taxon>
        <taxon>Bacilli</taxon>
        <taxon>Bacillales</taxon>
        <taxon>Bacillaceae</taxon>
        <taxon>Salsuginibacillus</taxon>
    </lineage>
</organism>
<dbReference type="InterPro" id="IPR043143">
    <property type="entry name" value="Mal/L-sulf/L-lact_DH-like_NADP"/>
</dbReference>
<dbReference type="InterPro" id="IPR036111">
    <property type="entry name" value="Mal/L-sulfo/L-lacto_DH-like_sf"/>
</dbReference>
<dbReference type="EMBL" id="PYAV01000005">
    <property type="protein sequence ID" value="PSL46904.1"/>
    <property type="molecule type" value="Genomic_DNA"/>
</dbReference>
<keyword evidence="2" id="KW-0560">Oxidoreductase</keyword>
<evidence type="ECO:0000256" key="1">
    <source>
        <dbReference type="ARBA" id="ARBA00006056"/>
    </source>
</evidence>
<dbReference type="PANTHER" id="PTHR11091">
    <property type="entry name" value="OXIDOREDUCTASE-RELATED"/>
    <property type="match status" value="1"/>
</dbReference>
<dbReference type="AlphaFoldDB" id="A0A2P8HL15"/>
<dbReference type="Gene3D" id="3.30.1370.60">
    <property type="entry name" value="Hypothetical oxidoreductase yiak, domain 2"/>
    <property type="match status" value="1"/>
</dbReference>
<comment type="caution">
    <text evidence="3">The sequence shown here is derived from an EMBL/GenBank/DDBJ whole genome shotgun (WGS) entry which is preliminary data.</text>
</comment>
<dbReference type="Proteomes" id="UP000242310">
    <property type="component" value="Unassembled WGS sequence"/>
</dbReference>
<dbReference type="RefSeq" id="WP_106588239.1">
    <property type="nucleotide sequence ID" value="NZ_PYAV01000005.1"/>
</dbReference>
<dbReference type="SUPFAM" id="SSF89733">
    <property type="entry name" value="L-sulfolactate dehydrogenase-like"/>
    <property type="match status" value="1"/>
</dbReference>
<dbReference type="InterPro" id="IPR003767">
    <property type="entry name" value="Malate/L-lactate_DH-like"/>
</dbReference>
<dbReference type="OrthoDB" id="9769447at2"/>
<proteinExistence type="inferred from homology"/>
<protein>
    <submittedName>
        <fullName evidence="3">Malate dehydrogenase (NAD)</fullName>
    </submittedName>
</protein>
<dbReference type="InterPro" id="IPR043144">
    <property type="entry name" value="Mal/L-sulf/L-lact_DH-like_ah"/>
</dbReference>
<reference evidence="3 4" key="1">
    <citation type="submission" date="2018-03" db="EMBL/GenBank/DDBJ databases">
        <title>Genomic Encyclopedia of Type Strains, Phase III (KMG-III): the genomes of soil and plant-associated and newly described type strains.</title>
        <authorList>
            <person name="Whitman W."/>
        </authorList>
    </citation>
    <scope>NUCLEOTIDE SEQUENCE [LARGE SCALE GENOMIC DNA]</scope>
    <source>
        <strain evidence="3 4">CGMCC 1.07653</strain>
    </source>
</reference>
<comment type="similarity">
    <text evidence="1">Belongs to the LDH2/MDH2 oxidoreductase family.</text>
</comment>
<dbReference type="Pfam" id="PF02615">
    <property type="entry name" value="Ldh_2"/>
    <property type="match status" value="1"/>
</dbReference>
<gene>
    <name evidence="3" type="ORF">B0H94_10554</name>
</gene>